<dbReference type="Proteomes" id="UP000036958">
    <property type="component" value="Unassembled WGS sequence"/>
</dbReference>
<proteinExistence type="predicted"/>
<organism evidence="1 2">
    <name type="scientific">Sunxiuqinia dokdonensis</name>
    <dbReference type="NCBI Taxonomy" id="1409788"/>
    <lineage>
        <taxon>Bacteria</taxon>
        <taxon>Pseudomonadati</taxon>
        <taxon>Bacteroidota</taxon>
        <taxon>Bacteroidia</taxon>
        <taxon>Marinilabiliales</taxon>
        <taxon>Prolixibacteraceae</taxon>
        <taxon>Sunxiuqinia</taxon>
    </lineage>
</organism>
<protein>
    <submittedName>
        <fullName evidence="1">Uncharacterized protein</fullName>
    </submittedName>
</protein>
<dbReference type="CDD" id="cd03801">
    <property type="entry name" value="GT4_PimA-like"/>
    <property type="match status" value="1"/>
</dbReference>
<dbReference type="OrthoDB" id="9807209at2"/>
<dbReference type="AlphaFoldDB" id="A0A0L8V8D6"/>
<gene>
    <name evidence="1" type="ORF">NC99_26970</name>
</gene>
<reference evidence="2" key="1">
    <citation type="submission" date="2015-07" db="EMBL/GenBank/DDBJ databases">
        <title>Genome sequencing of Sunxiuqinia dokdonensis strain SK.</title>
        <authorList>
            <person name="Ahn S."/>
            <person name="Kim B.-C."/>
        </authorList>
    </citation>
    <scope>NUCLEOTIDE SEQUENCE [LARGE SCALE GENOMIC DNA]</scope>
    <source>
        <strain evidence="2">SK</strain>
    </source>
</reference>
<dbReference type="STRING" id="1409788.NC99_26970"/>
<keyword evidence="2" id="KW-1185">Reference proteome</keyword>
<dbReference type="PANTHER" id="PTHR12526:SF600">
    <property type="entry name" value="GLYCOSYL TRANSFERASE GROUP 1"/>
    <property type="match status" value="1"/>
</dbReference>
<dbReference type="PANTHER" id="PTHR12526">
    <property type="entry name" value="GLYCOSYLTRANSFERASE"/>
    <property type="match status" value="1"/>
</dbReference>
<dbReference type="EMBL" id="LGIA01000161">
    <property type="protein sequence ID" value="KOH44467.1"/>
    <property type="molecule type" value="Genomic_DNA"/>
</dbReference>
<dbReference type="Gene3D" id="3.40.50.2000">
    <property type="entry name" value="Glycogen Phosphorylase B"/>
    <property type="match status" value="2"/>
</dbReference>
<comment type="caution">
    <text evidence="1">The sequence shown here is derived from an EMBL/GenBank/DDBJ whole genome shotgun (WGS) entry which is preliminary data.</text>
</comment>
<name>A0A0L8V8D6_9BACT</name>
<sequence length="401" mass="45262">MRILQVCNKVPWPPKDGGAIATLTMSKGFTLLGHDVHVLAMNTKKHHITIDEIPHDLKERMHFELIDVSARITTIGLLGNLLFSNLPYNASRFISRQFSRKLADLLQAKTFDLIQLEGLYLCPYIPLIRKHSKALISYRAHNVEHEIWERTAAVTPGFRSIYLKLLASRIKKFEISYLNSYDVLVPITDRDGDLLDQLGNTKPRHTTQTGIDLATLVPKAGQLEYPSVFHLGALDWAPNQEGLLWFLENCWPKLQQKYPQLKFFVAGRNAPDWLQSKLQYKNVVFLGEIEDAYAFMNSKAIMVAPLLSGSGMRVKIIEGLALGKAIVSTGIGAEGIAVEKGKHILLADEADEFIQAVSNLIEDRDLYDQLCKNAIDFIHDKFDNLAIAESLTDFYKQYLNA</sequence>
<dbReference type="RefSeq" id="WP_053184146.1">
    <property type="nucleotide sequence ID" value="NZ_LGIA01000161.1"/>
</dbReference>
<dbReference type="GO" id="GO:0016757">
    <property type="term" value="F:glycosyltransferase activity"/>
    <property type="evidence" value="ECO:0007669"/>
    <property type="project" value="TreeGrafter"/>
</dbReference>
<evidence type="ECO:0000313" key="1">
    <source>
        <dbReference type="EMBL" id="KOH44467.1"/>
    </source>
</evidence>
<dbReference type="Pfam" id="PF13692">
    <property type="entry name" value="Glyco_trans_1_4"/>
    <property type="match status" value="1"/>
</dbReference>
<dbReference type="SUPFAM" id="SSF53756">
    <property type="entry name" value="UDP-Glycosyltransferase/glycogen phosphorylase"/>
    <property type="match status" value="1"/>
</dbReference>
<accession>A0A0L8V8D6</accession>
<evidence type="ECO:0000313" key="2">
    <source>
        <dbReference type="Proteomes" id="UP000036958"/>
    </source>
</evidence>